<gene>
    <name evidence="1" type="ORF">TIFTF001_041271</name>
</gene>
<keyword evidence="2" id="KW-1185">Reference proteome</keyword>
<evidence type="ECO:0000313" key="2">
    <source>
        <dbReference type="Proteomes" id="UP001187192"/>
    </source>
</evidence>
<evidence type="ECO:0000313" key="1">
    <source>
        <dbReference type="EMBL" id="GMN29127.1"/>
    </source>
</evidence>
<name>A0AA88CTH9_FICCA</name>
<dbReference type="AlphaFoldDB" id="A0AA88CTH9"/>
<protein>
    <submittedName>
        <fullName evidence="1">Uncharacterized protein</fullName>
    </submittedName>
</protein>
<sequence>MVFGFLVHLQWPFDPLYSNPNEVYCSRNLACKSEASVPGSCGRISRLPSQRPCAGLSGYCPRPLPSSRCGAKGGLGNAGETLAGLPGISKFGKLLADLSIPALIRHSIVGTRPRAPIR</sequence>
<proteinExistence type="predicted"/>
<dbReference type="Proteomes" id="UP001187192">
    <property type="component" value="Unassembled WGS sequence"/>
</dbReference>
<dbReference type="EMBL" id="BTGU01001775">
    <property type="protein sequence ID" value="GMN29127.1"/>
    <property type="molecule type" value="Genomic_DNA"/>
</dbReference>
<comment type="caution">
    <text evidence="1">The sequence shown here is derived from an EMBL/GenBank/DDBJ whole genome shotgun (WGS) entry which is preliminary data.</text>
</comment>
<reference evidence="1" key="1">
    <citation type="submission" date="2023-07" db="EMBL/GenBank/DDBJ databases">
        <title>draft genome sequence of fig (Ficus carica).</title>
        <authorList>
            <person name="Takahashi T."/>
            <person name="Nishimura K."/>
        </authorList>
    </citation>
    <scope>NUCLEOTIDE SEQUENCE</scope>
</reference>
<organism evidence="1 2">
    <name type="scientific">Ficus carica</name>
    <name type="common">Common fig</name>
    <dbReference type="NCBI Taxonomy" id="3494"/>
    <lineage>
        <taxon>Eukaryota</taxon>
        <taxon>Viridiplantae</taxon>
        <taxon>Streptophyta</taxon>
        <taxon>Embryophyta</taxon>
        <taxon>Tracheophyta</taxon>
        <taxon>Spermatophyta</taxon>
        <taxon>Magnoliopsida</taxon>
        <taxon>eudicotyledons</taxon>
        <taxon>Gunneridae</taxon>
        <taxon>Pentapetalae</taxon>
        <taxon>rosids</taxon>
        <taxon>fabids</taxon>
        <taxon>Rosales</taxon>
        <taxon>Moraceae</taxon>
        <taxon>Ficeae</taxon>
        <taxon>Ficus</taxon>
    </lineage>
</organism>
<accession>A0AA88CTH9</accession>